<dbReference type="PANTHER" id="PTHR36440:SF1">
    <property type="entry name" value="PUTATIVE (AFU_ORTHOLOGUE AFUA_8G07350)-RELATED"/>
    <property type="match status" value="1"/>
</dbReference>
<dbReference type="AlphaFoldDB" id="A0A271J1S5"/>
<dbReference type="OrthoDB" id="1423961at2"/>
<dbReference type="InterPro" id="IPR013096">
    <property type="entry name" value="Cupin_2"/>
</dbReference>
<evidence type="ECO:0000313" key="2">
    <source>
        <dbReference type="EMBL" id="PAP77208.1"/>
    </source>
</evidence>
<name>A0A271J1S5_9BACT</name>
<evidence type="ECO:0000259" key="1">
    <source>
        <dbReference type="Pfam" id="PF07883"/>
    </source>
</evidence>
<dbReference type="Gene3D" id="2.60.120.10">
    <property type="entry name" value="Jelly Rolls"/>
    <property type="match status" value="1"/>
</dbReference>
<reference evidence="2 3" key="1">
    <citation type="submission" date="2016-11" db="EMBL/GenBank/DDBJ databases">
        <title>Study of marine rhodopsin-containing bacteria.</title>
        <authorList>
            <person name="Yoshizawa S."/>
            <person name="Kumagai Y."/>
            <person name="Kogure K."/>
        </authorList>
    </citation>
    <scope>NUCLEOTIDE SEQUENCE [LARGE SCALE GENOMIC DNA]</scope>
    <source>
        <strain evidence="2 3">SAORIC-28</strain>
    </source>
</reference>
<protein>
    <recommendedName>
        <fullName evidence="1">Cupin type-2 domain-containing protein</fullName>
    </recommendedName>
</protein>
<keyword evidence="3" id="KW-1185">Reference proteome</keyword>
<sequence length="189" mass="20473">MRLIERRAFLLTALVAAPLASCAPGLRIPLVQRRRAGSLVRAGQDRTGRPRHVFGGLRIDAKVPPSDTAGDLYVIEHTDEAKGGPPRHVHHAQDEWFYVLEGAYRVDVGEERFDLGPGDSVFAPREVPHVWAHVSEGEGRLIIAFQPAGQMESFLGGLAEMGSAPSPEMMAPLFASHGMTMLGPPLPVV</sequence>
<evidence type="ECO:0000313" key="3">
    <source>
        <dbReference type="Proteomes" id="UP000216339"/>
    </source>
</evidence>
<dbReference type="SUPFAM" id="SSF51182">
    <property type="entry name" value="RmlC-like cupins"/>
    <property type="match status" value="1"/>
</dbReference>
<dbReference type="PANTHER" id="PTHR36440">
    <property type="entry name" value="PUTATIVE (AFU_ORTHOLOGUE AFUA_8G07350)-RELATED"/>
    <property type="match status" value="1"/>
</dbReference>
<feature type="domain" description="Cupin type-2" evidence="1">
    <location>
        <begin position="81"/>
        <end position="143"/>
    </location>
</feature>
<dbReference type="RefSeq" id="WP_095510873.1">
    <property type="nucleotide sequence ID" value="NZ_MQWD01000001.1"/>
</dbReference>
<dbReference type="InterPro" id="IPR014710">
    <property type="entry name" value="RmlC-like_jellyroll"/>
</dbReference>
<dbReference type="InterPro" id="IPR011051">
    <property type="entry name" value="RmlC_Cupin_sf"/>
</dbReference>
<comment type="caution">
    <text evidence="2">The sequence shown here is derived from an EMBL/GenBank/DDBJ whole genome shotgun (WGS) entry which is preliminary data.</text>
</comment>
<dbReference type="Proteomes" id="UP000216339">
    <property type="component" value="Unassembled WGS sequence"/>
</dbReference>
<gene>
    <name evidence="2" type="ORF">BSZ37_12585</name>
</gene>
<dbReference type="EMBL" id="MQWD01000001">
    <property type="protein sequence ID" value="PAP77208.1"/>
    <property type="molecule type" value="Genomic_DNA"/>
</dbReference>
<organism evidence="2 3">
    <name type="scientific">Rubrivirga marina</name>
    <dbReference type="NCBI Taxonomy" id="1196024"/>
    <lineage>
        <taxon>Bacteria</taxon>
        <taxon>Pseudomonadati</taxon>
        <taxon>Rhodothermota</taxon>
        <taxon>Rhodothermia</taxon>
        <taxon>Rhodothermales</taxon>
        <taxon>Rubricoccaceae</taxon>
        <taxon>Rubrivirga</taxon>
    </lineage>
</organism>
<dbReference type="Pfam" id="PF07883">
    <property type="entry name" value="Cupin_2"/>
    <property type="match status" value="1"/>
</dbReference>
<proteinExistence type="predicted"/>
<accession>A0A271J1S5</accession>
<dbReference type="InterPro" id="IPR053146">
    <property type="entry name" value="QDO-like"/>
</dbReference>